<dbReference type="EMBL" id="LGRX02029058">
    <property type="protein sequence ID" value="KAK3247328.1"/>
    <property type="molecule type" value="Genomic_DNA"/>
</dbReference>
<dbReference type="InterPro" id="IPR037138">
    <property type="entry name" value="His_deacetylse_dom_sf"/>
</dbReference>
<feature type="domain" description="Histone deacetylase" evidence="2">
    <location>
        <begin position="94"/>
        <end position="387"/>
    </location>
</feature>
<dbReference type="GO" id="GO:0004407">
    <property type="term" value="F:histone deacetylase activity"/>
    <property type="evidence" value="ECO:0007669"/>
    <property type="project" value="InterPro"/>
</dbReference>
<dbReference type="CDD" id="cd09993">
    <property type="entry name" value="HDAC_classIV"/>
    <property type="match status" value="1"/>
</dbReference>
<evidence type="ECO:0000256" key="1">
    <source>
        <dbReference type="ARBA" id="ARBA00022801"/>
    </source>
</evidence>
<organism evidence="3 4">
    <name type="scientific">Cymbomonas tetramitiformis</name>
    <dbReference type="NCBI Taxonomy" id="36881"/>
    <lineage>
        <taxon>Eukaryota</taxon>
        <taxon>Viridiplantae</taxon>
        <taxon>Chlorophyta</taxon>
        <taxon>Pyramimonadophyceae</taxon>
        <taxon>Pyramimonadales</taxon>
        <taxon>Pyramimonadaceae</taxon>
        <taxon>Cymbomonas</taxon>
    </lineage>
</organism>
<reference evidence="3 4" key="1">
    <citation type="journal article" date="2015" name="Genome Biol. Evol.">
        <title>Comparative Genomics of a Bacterivorous Green Alga Reveals Evolutionary Causalities and Consequences of Phago-Mixotrophic Mode of Nutrition.</title>
        <authorList>
            <person name="Burns J.A."/>
            <person name="Paasch A."/>
            <person name="Narechania A."/>
            <person name="Kim E."/>
        </authorList>
    </citation>
    <scope>NUCLEOTIDE SEQUENCE [LARGE SCALE GENOMIC DNA]</scope>
    <source>
        <strain evidence="3 4">PLY_AMNH</strain>
    </source>
</reference>
<protein>
    <recommendedName>
        <fullName evidence="2">Histone deacetylase domain-containing protein</fullName>
    </recommendedName>
</protein>
<dbReference type="PANTHER" id="PTHR10625">
    <property type="entry name" value="HISTONE DEACETYLASE HDAC1-RELATED"/>
    <property type="match status" value="1"/>
</dbReference>
<dbReference type="Gene3D" id="3.40.800.20">
    <property type="entry name" value="Histone deacetylase domain"/>
    <property type="match status" value="1"/>
</dbReference>
<dbReference type="PRINTS" id="PR01270">
    <property type="entry name" value="HDASUPER"/>
</dbReference>
<comment type="caution">
    <text evidence="3">The sequence shown here is derived from an EMBL/GenBank/DDBJ whole genome shotgun (WGS) entry which is preliminary data.</text>
</comment>
<dbReference type="InterPro" id="IPR000286">
    <property type="entry name" value="HDACs"/>
</dbReference>
<sequence>MLSAFSGGALCNPLRVPAFFPSCSRLPRWNVHVAPSLSPVPGRHFLTSCAHTSTQPRTSSKFEETNKAGRAHRLPIVHHPDYSAPCLPEGHRFPMSVFQQIHNELLRTEVVHPMQVHTPAAFPDKRLLELVHCPDYVEAFRQGTLDASVQRRIGLPWSEVSRMLLALADPLELGASAHLLGRRVTYDGRKALVRRTLAEVAGTLLTAELALQHGLACNTAGGTHHAFYDFGSGFCILNDLAVTAAALLERGALDRILILDLDVHQGDGTAALFSSEPRVFTVSVHCQDNFPHRKQKSDLDVALPAGTGDKEYLRQLGEILPAVLAEFRPQLVLYDAGVDPHEDDSLGRLALTDEGLKQREKQVLDTCLGIGIPVAAYVGGGYSPDVQKLVKRHCFLHQSAAQAFIRHNL</sequence>
<dbReference type="InterPro" id="IPR044150">
    <property type="entry name" value="HDAC_classIV"/>
</dbReference>
<name>A0AAE0F0J0_9CHLO</name>
<evidence type="ECO:0000313" key="4">
    <source>
        <dbReference type="Proteomes" id="UP001190700"/>
    </source>
</evidence>
<dbReference type="SUPFAM" id="SSF52768">
    <property type="entry name" value="Arginase/deacetylase"/>
    <property type="match status" value="1"/>
</dbReference>
<gene>
    <name evidence="3" type="ORF">CYMTET_43171</name>
</gene>
<dbReference type="Proteomes" id="UP001190700">
    <property type="component" value="Unassembled WGS sequence"/>
</dbReference>
<keyword evidence="1" id="KW-0378">Hydrolase</keyword>
<dbReference type="Pfam" id="PF00850">
    <property type="entry name" value="Hist_deacetyl"/>
    <property type="match status" value="1"/>
</dbReference>
<evidence type="ECO:0000259" key="2">
    <source>
        <dbReference type="Pfam" id="PF00850"/>
    </source>
</evidence>
<keyword evidence="4" id="KW-1185">Reference proteome</keyword>
<proteinExistence type="predicted"/>
<accession>A0AAE0F0J0</accession>
<dbReference type="GO" id="GO:0016787">
    <property type="term" value="F:hydrolase activity"/>
    <property type="evidence" value="ECO:0007669"/>
    <property type="project" value="UniProtKB-KW"/>
</dbReference>
<evidence type="ECO:0000313" key="3">
    <source>
        <dbReference type="EMBL" id="KAK3247328.1"/>
    </source>
</evidence>
<dbReference type="GO" id="GO:0040029">
    <property type="term" value="P:epigenetic regulation of gene expression"/>
    <property type="evidence" value="ECO:0007669"/>
    <property type="project" value="TreeGrafter"/>
</dbReference>
<dbReference type="PANTHER" id="PTHR10625:SF32">
    <property type="entry name" value="HISTONE DEACETYLASE"/>
    <property type="match status" value="1"/>
</dbReference>
<dbReference type="InterPro" id="IPR023801">
    <property type="entry name" value="His_deacetylse_dom"/>
</dbReference>
<dbReference type="AlphaFoldDB" id="A0AAE0F0J0"/>
<dbReference type="InterPro" id="IPR023696">
    <property type="entry name" value="Ureohydrolase_dom_sf"/>
</dbReference>